<sequence length="606" mass="66497">MLGLNQPLLINILGHAAGALIFAIFLVLLYSGRGWSGLQGRYLSGLAAGLSLVWNLGSLVVLAWPGLPAPVLALVAATSFSVLSLLPAVLLQVSLEGTWPALVGAGYVLSTAAVAMHFWEIHGNGPALHQTALMVITVGFLILAAVAVAAPALRHRHGRIRSLASMCLALFAMSFVHFGSGHAGEAWSSELVVHHAGIPLALFVLLQDYRFVLLDAFVRFLTNALLAAILTGLVIAVAFRLVLVERIAQQQPLHEAILLISICLFLVFFAWLRNWVQAWLTRAIFHRGNVAGLVSRVKDAPAFSSEEQYVEWAAALIAAAVGTKECAVVAREELSTAVGLHVPVLAAALPEKWNWVVVVLPVRFGQDDVRLILLGRRHGGQRYFSEDLDTLRQAALEIAERLDTLRREEMNRLVSQAELRALQSQINPHFLFNALNTLYGTIPREAAGARRMVINLAEIFRYFLQSDRTFVPLAQEMQIVRAYLEVEQLRLGERLRVEFEVDDAALEVPVPVLSIQPLVENAIKHGVAQSSEPGYVRVRIERRGEQLNIVVENSNERPYASVTGTGVGLQNVRRRLEICYGPGATLRLAPDEQRTIAEISIPLTPR</sequence>
<dbReference type="Gene3D" id="3.30.565.10">
    <property type="entry name" value="Histidine kinase-like ATPase, C-terminal domain"/>
    <property type="match status" value="1"/>
</dbReference>
<dbReference type="PANTHER" id="PTHR34220:SF7">
    <property type="entry name" value="SENSOR HISTIDINE KINASE YPDA"/>
    <property type="match status" value="1"/>
</dbReference>
<feature type="transmembrane region" description="Helical" evidence="1">
    <location>
        <begin position="12"/>
        <end position="30"/>
    </location>
</feature>
<feature type="transmembrane region" description="Helical" evidence="1">
    <location>
        <begin position="224"/>
        <end position="244"/>
    </location>
</feature>
<keyword evidence="3" id="KW-0808">Transferase</keyword>
<keyword evidence="3" id="KW-0418">Kinase</keyword>
<feature type="transmembrane region" description="Helical" evidence="1">
    <location>
        <begin position="98"/>
        <end position="119"/>
    </location>
</feature>
<organism evidence="3">
    <name type="scientific">Solibacter usitatus (strain Ellin6076)</name>
    <dbReference type="NCBI Taxonomy" id="234267"/>
    <lineage>
        <taxon>Bacteria</taxon>
        <taxon>Pseudomonadati</taxon>
        <taxon>Acidobacteriota</taxon>
        <taxon>Terriglobia</taxon>
        <taxon>Bryobacterales</taxon>
        <taxon>Solibacteraceae</taxon>
        <taxon>Candidatus Solibacter</taxon>
    </lineage>
</organism>
<dbReference type="InterPro" id="IPR010559">
    <property type="entry name" value="Sig_transdc_His_kin_internal"/>
</dbReference>
<keyword evidence="1" id="KW-0472">Membrane</keyword>
<feature type="transmembrane region" description="Helical" evidence="1">
    <location>
        <begin position="192"/>
        <end position="212"/>
    </location>
</feature>
<name>Q02A00_SOLUE</name>
<dbReference type="eggNOG" id="COG2972">
    <property type="taxonomic scope" value="Bacteria"/>
</dbReference>
<dbReference type="SUPFAM" id="SSF55874">
    <property type="entry name" value="ATPase domain of HSP90 chaperone/DNA topoisomerase II/histidine kinase"/>
    <property type="match status" value="1"/>
</dbReference>
<dbReference type="PANTHER" id="PTHR34220">
    <property type="entry name" value="SENSOR HISTIDINE KINASE YPDA"/>
    <property type="match status" value="1"/>
</dbReference>
<feature type="transmembrane region" description="Helical" evidence="1">
    <location>
        <begin position="160"/>
        <end position="180"/>
    </location>
</feature>
<proteinExistence type="predicted"/>
<accession>Q02A00</accession>
<dbReference type="InterPro" id="IPR036890">
    <property type="entry name" value="HATPase_C_sf"/>
</dbReference>
<evidence type="ECO:0000256" key="1">
    <source>
        <dbReference type="SAM" id="Phobius"/>
    </source>
</evidence>
<dbReference type="KEGG" id="sus:Acid_1132"/>
<protein>
    <submittedName>
        <fullName evidence="3">Signal transduction histidine kinase, LytS</fullName>
    </submittedName>
</protein>
<feature type="transmembrane region" description="Helical" evidence="1">
    <location>
        <begin position="71"/>
        <end position="91"/>
    </location>
</feature>
<feature type="transmembrane region" description="Helical" evidence="1">
    <location>
        <begin position="131"/>
        <end position="153"/>
    </location>
</feature>
<dbReference type="InterPro" id="IPR050640">
    <property type="entry name" value="Bact_2-comp_sensor_kinase"/>
</dbReference>
<feature type="domain" description="Signal transduction histidine kinase internal region" evidence="2">
    <location>
        <begin position="417"/>
        <end position="495"/>
    </location>
</feature>
<dbReference type="Pfam" id="PF06580">
    <property type="entry name" value="His_kinase"/>
    <property type="match status" value="1"/>
</dbReference>
<dbReference type="GO" id="GO:0016020">
    <property type="term" value="C:membrane"/>
    <property type="evidence" value="ECO:0007669"/>
    <property type="project" value="InterPro"/>
</dbReference>
<feature type="transmembrane region" description="Helical" evidence="1">
    <location>
        <begin position="256"/>
        <end position="276"/>
    </location>
</feature>
<feature type="transmembrane region" description="Helical" evidence="1">
    <location>
        <begin position="42"/>
        <end position="65"/>
    </location>
</feature>
<gene>
    <name evidence="3" type="ordered locus">Acid_1132</name>
</gene>
<dbReference type="GO" id="GO:0000155">
    <property type="term" value="F:phosphorelay sensor kinase activity"/>
    <property type="evidence" value="ECO:0007669"/>
    <property type="project" value="InterPro"/>
</dbReference>
<dbReference type="AlphaFoldDB" id="Q02A00"/>
<evidence type="ECO:0000259" key="2">
    <source>
        <dbReference type="Pfam" id="PF06580"/>
    </source>
</evidence>
<reference evidence="3" key="1">
    <citation type="submission" date="2006-10" db="EMBL/GenBank/DDBJ databases">
        <title>Complete sequence of Solibacter usitatus Ellin6076.</title>
        <authorList>
            <consortium name="US DOE Joint Genome Institute"/>
            <person name="Copeland A."/>
            <person name="Lucas S."/>
            <person name="Lapidus A."/>
            <person name="Barry K."/>
            <person name="Detter J.C."/>
            <person name="Glavina del Rio T."/>
            <person name="Hammon N."/>
            <person name="Israni S."/>
            <person name="Dalin E."/>
            <person name="Tice H."/>
            <person name="Pitluck S."/>
            <person name="Thompson L.S."/>
            <person name="Brettin T."/>
            <person name="Bruce D."/>
            <person name="Han C."/>
            <person name="Tapia R."/>
            <person name="Gilna P."/>
            <person name="Schmutz J."/>
            <person name="Larimer F."/>
            <person name="Land M."/>
            <person name="Hauser L."/>
            <person name="Kyrpides N."/>
            <person name="Mikhailova N."/>
            <person name="Janssen P.H."/>
            <person name="Kuske C.R."/>
            <person name="Richardson P."/>
        </authorList>
    </citation>
    <scope>NUCLEOTIDE SEQUENCE</scope>
    <source>
        <strain evidence="3">Ellin6076</strain>
    </source>
</reference>
<dbReference type="STRING" id="234267.Acid_1132"/>
<dbReference type="EMBL" id="CP000473">
    <property type="protein sequence ID" value="ABJ82126.1"/>
    <property type="molecule type" value="Genomic_DNA"/>
</dbReference>
<dbReference type="HOGENOM" id="CLU_450470_0_0_0"/>
<keyword evidence="1" id="KW-0812">Transmembrane</keyword>
<evidence type="ECO:0000313" key="3">
    <source>
        <dbReference type="EMBL" id="ABJ82126.1"/>
    </source>
</evidence>
<keyword evidence="1" id="KW-1133">Transmembrane helix</keyword>
<dbReference type="InParanoid" id="Q02A00"/>